<dbReference type="EMBL" id="GEDG01037601">
    <property type="protein sequence ID" value="JAP08036.1"/>
    <property type="molecule type" value="Transcribed_RNA"/>
</dbReference>
<sequence>MERTISQACNPMLQKSANSVLRYFLHNGMAPSYLFLQQPSTTTLPNNKIRGKQYSQKRKTGFPKSVTRKGFLFCFEDQKKKQNVFIIIPSIKRKYTPGNKNC</sequence>
<dbReference type="AlphaFoldDB" id="A0A0V0GII4"/>
<proteinExistence type="predicted"/>
<protein>
    <submittedName>
        <fullName evidence="1">Putative ovule protein</fullName>
    </submittedName>
</protein>
<evidence type="ECO:0000313" key="1">
    <source>
        <dbReference type="EMBL" id="JAP08036.1"/>
    </source>
</evidence>
<organism evidence="1">
    <name type="scientific">Solanum chacoense</name>
    <name type="common">Chaco potato</name>
    <dbReference type="NCBI Taxonomy" id="4108"/>
    <lineage>
        <taxon>Eukaryota</taxon>
        <taxon>Viridiplantae</taxon>
        <taxon>Streptophyta</taxon>
        <taxon>Embryophyta</taxon>
        <taxon>Tracheophyta</taxon>
        <taxon>Spermatophyta</taxon>
        <taxon>Magnoliopsida</taxon>
        <taxon>eudicotyledons</taxon>
        <taxon>Gunneridae</taxon>
        <taxon>Pentapetalae</taxon>
        <taxon>asterids</taxon>
        <taxon>lamiids</taxon>
        <taxon>Solanales</taxon>
        <taxon>Solanaceae</taxon>
        <taxon>Solanoideae</taxon>
        <taxon>Solaneae</taxon>
        <taxon>Solanum</taxon>
    </lineage>
</organism>
<name>A0A0V0GII4_SOLCH</name>
<accession>A0A0V0GII4</accession>
<reference evidence="1" key="1">
    <citation type="submission" date="2015-12" db="EMBL/GenBank/DDBJ databases">
        <title>Gene expression during late stages of embryo sac development: a critical building block for successful pollen-pistil interactions.</title>
        <authorList>
            <person name="Liu Y."/>
            <person name="Joly V."/>
            <person name="Sabar M."/>
            <person name="Matton D.P."/>
        </authorList>
    </citation>
    <scope>NUCLEOTIDE SEQUENCE</scope>
</reference>